<organism evidence="2">
    <name type="scientific">Cupriavidus taiwanensis</name>
    <dbReference type="NCBI Taxonomy" id="164546"/>
    <lineage>
        <taxon>Bacteria</taxon>
        <taxon>Pseudomonadati</taxon>
        <taxon>Pseudomonadota</taxon>
        <taxon>Betaproteobacteria</taxon>
        <taxon>Burkholderiales</taxon>
        <taxon>Burkholderiaceae</taxon>
        <taxon>Cupriavidus</taxon>
    </lineage>
</organism>
<name>A0A375DV73_9BURK</name>
<gene>
    <name evidence="2" type="ORF">CBM2613_A110001</name>
</gene>
<dbReference type="SMART" id="SM00943">
    <property type="entry name" value="Prim-Pol"/>
    <property type="match status" value="1"/>
</dbReference>
<dbReference type="Pfam" id="PF09250">
    <property type="entry name" value="Prim-Pol"/>
    <property type="match status" value="1"/>
</dbReference>
<dbReference type="CDD" id="cd04859">
    <property type="entry name" value="Prim_Pol"/>
    <property type="match status" value="1"/>
</dbReference>
<dbReference type="InterPro" id="IPR015330">
    <property type="entry name" value="DNA_primase/pol_bifunc_N"/>
</dbReference>
<dbReference type="EMBL" id="OFTH01000003">
    <property type="protein sequence ID" value="SOZ51748.1"/>
    <property type="molecule type" value="Genomic_DNA"/>
</dbReference>
<proteinExistence type="predicted"/>
<feature type="domain" description="DNA primase/polymerase bifunctional N-terminal" evidence="1">
    <location>
        <begin position="9"/>
        <end position="189"/>
    </location>
</feature>
<evidence type="ECO:0000313" key="2">
    <source>
        <dbReference type="EMBL" id="SOZ51748.1"/>
    </source>
</evidence>
<dbReference type="Pfam" id="PF08707">
    <property type="entry name" value="PriCT_2"/>
    <property type="match status" value="1"/>
</dbReference>
<dbReference type="Proteomes" id="UP000256952">
    <property type="component" value="Chromosome CBM2613_a"/>
</dbReference>
<reference evidence="2" key="1">
    <citation type="submission" date="2018-01" db="EMBL/GenBank/DDBJ databases">
        <authorList>
            <person name="Clerissi C."/>
        </authorList>
    </citation>
    <scope>NUCLEOTIDE SEQUENCE</scope>
    <source>
        <strain evidence="2">Cupriavidus taiwanensis STM 8556</strain>
    </source>
</reference>
<dbReference type="SUPFAM" id="SSF56747">
    <property type="entry name" value="Prim-pol domain"/>
    <property type="match status" value="1"/>
</dbReference>
<protein>
    <recommendedName>
        <fullName evidence="1">DNA primase/polymerase bifunctional N-terminal domain-containing protein</fullName>
    </recommendedName>
</protein>
<dbReference type="InterPro" id="IPR022081">
    <property type="entry name" value="DUF3631"/>
</dbReference>
<dbReference type="RefSeq" id="WP_116330506.1">
    <property type="nucleotide sequence ID" value="NZ_LT992559.1"/>
</dbReference>
<evidence type="ECO:0000259" key="1">
    <source>
        <dbReference type="SMART" id="SM00943"/>
    </source>
</evidence>
<dbReference type="Pfam" id="PF12307">
    <property type="entry name" value="DUF3631"/>
    <property type="match status" value="1"/>
</dbReference>
<accession>A0A375DV73</accession>
<comment type="caution">
    <text evidence="2">The sequence shown here is derived from an EMBL/GenBank/DDBJ whole genome shotgun (WGS) entry which is preliminary data.</text>
</comment>
<dbReference type="InterPro" id="IPR014819">
    <property type="entry name" value="PriCT_2"/>
</dbReference>
<sequence length="745" mass="81110">MTTTILEAAQQYASQGWRVFPLHGIVNGACTCGNAACRSPGKHPITVHGFKQATADPRQIAAWFDGRTSFPRNIGIATGDGILVLDIDRKPGKPDGKDSLTALVGQRGKLPTTLIARTGGGGAHLFYRLPSGRRVKSSAGKLGPSLDVRADGGYIVAWPSVGVDRAYAWMNTPDGAPDFSRIADAPGWLLDVCEHGTTPAVAGTSNSDLTSRPITQPLDESEGNVARIRSALAVLSADCSYDTWRNVVFALKSLDWDCGYALARDWSASAPARFDESTLQKLWNSARQDGGIGIGSLFHAARAAGWSDHATAASATPAPDAPTDDDERQFAELAALAPAQYDRVRTARAEAMGIRVATLDEQVERYRKEADDGQPDLFPSVEPWPVAVDGAALLTEIASTVRRFIACDAETANATALWCAMTWLMQAVQVAPLAIITAPEKRCGKTQLLTVIGRLVYRPLPTSNTTSAALFRAIEKWQPTMLVDEVDAFMRENEELRGIVNSGHTRDTAYVLRTVGDAFEPQQFSTWGAKALAGIGNLPETIMDRAVVLRLRRKLKTEQVEKLRHATPGLFDNLRRKLARFAADHAEGITKARPDLPDALHDRAQDNWEPLFAIADAAGGDWPALARRAALALSSPGEADPTHSKGVELLADIRTVFEQRKANGVPGWDRLSTVELLKGLCLDDEAPWATYNRGKEMTPRQLANKLREYRISSKNLRRDVTVMKGYEHAQFSEVFERYLSDAPAQ</sequence>
<dbReference type="GO" id="GO:0016817">
    <property type="term" value="F:hydrolase activity, acting on acid anhydrides"/>
    <property type="evidence" value="ECO:0007669"/>
    <property type="project" value="InterPro"/>
</dbReference>
<dbReference type="AlphaFoldDB" id="A0A375DV73"/>